<organism evidence="1 2">
    <name type="scientific">Rhodoferax potami</name>
    <dbReference type="NCBI Taxonomy" id="3068338"/>
    <lineage>
        <taxon>Bacteria</taxon>
        <taxon>Pseudomonadati</taxon>
        <taxon>Pseudomonadota</taxon>
        <taxon>Betaproteobacteria</taxon>
        <taxon>Burkholderiales</taxon>
        <taxon>Comamonadaceae</taxon>
        <taxon>Rhodoferax</taxon>
    </lineage>
</organism>
<sequence length="199" mass="22370">MLSNLRTWRLLALVVLATALTGCSLPRMIDSDVQSFAGASAPVSPADFRFERLPSQQNSSAQDTVENLTQEALERVGVMRNDASGRYLVMVGLGVDNIRNPHYRPPRSRFIRGADGRLYEDRPLTPDIEVPWYRHRVHLTLRDSTTSQVAYETTAVFDGPWRDTLNLLPPMLEAALKDYPMPVQRKVVVELPAANKENP</sequence>
<comment type="caution">
    <text evidence="1">The sequence shown here is derived from an EMBL/GenBank/DDBJ whole genome shotgun (WGS) entry which is preliminary data.</text>
</comment>
<dbReference type="RefSeq" id="WP_313874060.1">
    <property type="nucleotide sequence ID" value="NZ_JAVBIK010000001.1"/>
</dbReference>
<name>A0ABU3KKH9_9BURK</name>
<evidence type="ECO:0000313" key="2">
    <source>
        <dbReference type="Proteomes" id="UP001321700"/>
    </source>
</evidence>
<proteinExistence type="predicted"/>
<gene>
    <name evidence="1" type="ORF">RAE19_06010</name>
</gene>
<dbReference type="Proteomes" id="UP001321700">
    <property type="component" value="Unassembled WGS sequence"/>
</dbReference>
<reference evidence="1 2" key="1">
    <citation type="submission" date="2023-08" db="EMBL/GenBank/DDBJ databases">
        <title>Rhodoferax potami sp. nov. and Rhodoferax mekongensis sp. nov., isolated from the Mekong River in Thailand.</title>
        <authorList>
            <person name="Kitikhun S."/>
            <person name="Charoenyingcharoen P."/>
            <person name="Siriarchawattana P."/>
            <person name="Likhitrattanapisal S."/>
            <person name="Nilsakha T."/>
            <person name="Chanpet A."/>
            <person name="Rattanawaree P."/>
            <person name="Ingsriswang S."/>
        </authorList>
    </citation>
    <scope>NUCLEOTIDE SEQUENCE [LARGE SCALE GENOMIC DNA]</scope>
    <source>
        <strain evidence="1 2">TBRC 17660</strain>
    </source>
</reference>
<evidence type="ECO:0000313" key="1">
    <source>
        <dbReference type="EMBL" id="MDT7518289.1"/>
    </source>
</evidence>
<keyword evidence="2" id="KW-1185">Reference proteome</keyword>
<dbReference type="EMBL" id="JAVBIK010000001">
    <property type="protein sequence ID" value="MDT7518289.1"/>
    <property type="molecule type" value="Genomic_DNA"/>
</dbReference>
<accession>A0ABU3KKH9</accession>
<dbReference type="PROSITE" id="PS51257">
    <property type="entry name" value="PROKAR_LIPOPROTEIN"/>
    <property type="match status" value="1"/>
</dbReference>
<protein>
    <submittedName>
        <fullName evidence="1">DUF4136 domain-containing protein</fullName>
    </submittedName>
</protein>